<dbReference type="AlphaFoldDB" id="A0A0J1D5B1"/>
<reference evidence="1 2" key="1">
    <citation type="journal article" date="2015" name="Genome Announc.">
        <title>Draft Genome Sequence of Burkholderia sp. Strain PML1(12), an Ectomycorrhizosphere-Inhabiting Bacterium with Effective Mineral-Weathering Ability.</title>
        <authorList>
            <person name="Uroz S."/>
            <person name="Oger P."/>
        </authorList>
    </citation>
    <scope>NUCLEOTIDE SEQUENCE [LARGE SCALE GENOMIC DNA]</scope>
    <source>
        <strain evidence="2">PML1(12)</strain>
    </source>
</reference>
<gene>
    <name evidence="1" type="ORF">EOS_01960</name>
</gene>
<keyword evidence="2" id="KW-1185">Reference proteome</keyword>
<dbReference type="EMBL" id="AEJF01000010">
    <property type="protein sequence ID" value="KLU27892.1"/>
    <property type="molecule type" value="Genomic_DNA"/>
</dbReference>
<proteinExistence type="predicted"/>
<evidence type="ECO:0000313" key="1">
    <source>
        <dbReference type="EMBL" id="KLU27892.1"/>
    </source>
</evidence>
<dbReference type="RefSeq" id="WP_047844921.1">
    <property type="nucleotide sequence ID" value="NZ_AEJF01000010.1"/>
</dbReference>
<protein>
    <submittedName>
        <fullName evidence="1">Uncharacterized protein</fullName>
    </submittedName>
</protein>
<name>A0A0J1D5B1_9BURK</name>
<evidence type="ECO:0000313" key="2">
    <source>
        <dbReference type="Proteomes" id="UP000035963"/>
    </source>
</evidence>
<dbReference type="PATRIC" id="fig|908627.4.peg.422"/>
<dbReference type="Proteomes" id="UP000035963">
    <property type="component" value="Unassembled WGS sequence"/>
</dbReference>
<comment type="caution">
    <text evidence="1">The sequence shown here is derived from an EMBL/GenBank/DDBJ whole genome shotgun (WGS) entry which is preliminary data.</text>
</comment>
<accession>A0A0J1D5B1</accession>
<organism evidence="1 2">
    <name type="scientific">Caballeronia mineralivorans PML1(12)</name>
    <dbReference type="NCBI Taxonomy" id="908627"/>
    <lineage>
        <taxon>Bacteria</taxon>
        <taxon>Pseudomonadati</taxon>
        <taxon>Pseudomonadota</taxon>
        <taxon>Betaproteobacteria</taxon>
        <taxon>Burkholderiales</taxon>
        <taxon>Burkholderiaceae</taxon>
        <taxon>Caballeronia</taxon>
    </lineage>
</organism>
<sequence>MSRAGRSVGVRMHVLARDIRDEALAELEAMMANSDEVARYLLEYKHADVKRAHPVRLADPRRDTALLRATPLRG</sequence>